<dbReference type="OrthoDB" id="9786074at2"/>
<reference evidence="1 2" key="1">
    <citation type="submission" date="2019-04" db="EMBL/GenBank/DDBJ databases">
        <authorList>
            <person name="Embree M."/>
            <person name="Gaffney J.R."/>
        </authorList>
    </citation>
    <scope>NUCLEOTIDE SEQUENCE [LARGE SCALE GENOMIC DNA]</scope>
    <source>
        <strain evidence="1 2">JE7A12</strain>
    </source>
</reference>
<accession>A0A4P8XVU9</accession>
<keyword evidence="2" id="KW-1185">Reference proteome</keyword>
<organism evidence="1 2">
    <name type="scientific">Ruminococcus bovis</name>
    <dbReference type="NCBI Taxonomy" id="2564099"/>
    <lineage>
        <taxon>Bacteria</taxon>
        <taxon>Bacillati</taxon>
        <taxon>Bacillota</taxon>
        <taxon>Clostridia</taxon>
        <taxon>Eubacteriales</taxon>
        <taxon>Oscillospiraceae</taxon>
        <taxon>Ruminococcus</taxon>
    </lineage>
</organism>
<gene>
    <name evidence="1" type="ORF">E5Z56_06855</name>
</gene>
<protein>
    <submittedName>
        <fullName evidence="1">Uncharacterized protein</fullName>
    </submittedName>
</protein>
<dbReference type="Proteomes" id="UP000301475">
    <property type="component" value="Chromosome"/>
</dbReference>
<dbReference type="KEGG" id="ruj:E5Z56_06855"/>
<dbReference type="Gene3D" id="2.40.10.170">
    <property type="match status" value="1"/>
</dbReference>
<dbReference type="Gene3D" id="1.20.58.1290">
    <property type="entry name" value="CarD-like, C-terminal domain"/>
    <property type="match status" value="1"/>
</dbReference>
<dbReference type="AlphaFoldDB" id="A0A4P8XVU9"/>
<name>A0A4P8XVU9_9FIRM</name>
<evidence type="ECO:0000313" key="2">
    <source>
        <dbReference type="Proteomes" id="UP000301475"/>
    </source>
</evidence>
<sequence length="164" mass="19180">MYQEGDKVINSNGVACVIDRIERMKMPHSKIRKNYYVMHDIQKSDNVYYIPQENEENMRSPMTKAEAEGLIDNIPQVDPIDVKFDRFRDEAYRKCMKEATPEVLVAMLKYFVARKKKRQRVGKSLSAIDEKYMRISSRNLFSELSCSMDISVEEAENLVYGNFS</sequence>
<dbReference type="InterPro" id="IPR042215">
    <property type="entry name" value="CarD-like_C"/>
</dbReference>
<proteinExistence type="predicted"/>
<dbReference type="RefSeq" id="WP_022505684.1">
    <property type="nucleotide sequence ID" value="NZ_CP039381.1"/>
</dbReference>
<evidence type="ECO:0000313" key="1">
    <source>
        <dbReference type="EMBL" id="QCT07097.1"/>
    </source>
</evidence>
<dbReference type="EMBL" id="CP039381">
    <property type="protein sequence ID" value="QCT07097.1"/>
    <property type="molecule type" value="Genomic_DNA"/>
</dbReference>